<dbReference type="PANTHER" id="PTHR42850">
    <property type="entry name" value="METALLOPHOSPHOESTERASE"/>
    <property type="match status" value="1"/>
</dbReference>
<dbReference type="CDD" id="cd00144">
    <property type="entry name" value="MPP_PPP_family"/>
    <property type="match status" value="1"/>
</dbReference>
<dbReference type="Pfam" id="PF00149">
    <property type="entry name" value="Metallophos"/>
    <property type="match status" value="1"/>
</dbReference>
<evidence type="ECO:0000313" key="3">
    <source>
        <dbReference type="Proteomes" id="UP000319499"/>
    </source>
</evidence>
<dbReference type="AlphaFoldDB" id="A0A563DHK5"/>
<dbReference type="PANTHER" id="PTHR42850:SF4">
    <property type="entry name" value="ZINC-DEPENDENT ENDOPOLYPHOSPHATASE"/>
    <property type="match status" value="1"/>
</dbReference>
<dbReference type="SUPFAM" id="SSF56300">
    <property type="entry name" value="Metallo-dependent phosphatases"/>
    <property type="match status" value="1"/>
</dbReference>
<accession>A0A563DHK5</accession>
<dbReference type="PRINTS" id="PR00114">
    <property type="entry name" value="STPHPHTASE"/>
</dbReference>
<dbReference type="Gene3D" id="3.60.21.10">
    <property type="match status" value="1"/>
</dbReference>
<dbReference type="GO" id="GO:0008803">
    <property type="term" value="F:bis(5'-nucleosyl)-tetraphosphatase (symmetrical) activity"/>
    <property type="evidence" value="ECO:0007669"/>
    <property type="project" value="TreeGrafter"/>
</dbReference>
<dbReference type="InterPro" id="IPR029052">
    <property type="entry name" value="Metallo-depent_PP-like"/>
</dbReference>
<name>A0A563DHK5_9FLAO</name>
<evidence type="ECO:0000313" key="2">
    <source>
        <dbReference type="EMBL" id="TWP29294.1"/>
    </source>
</evidence>
<dbReference type="RefSeq" id="WP_146291935.1">
    <property type="nucleotide sequence ID" value="NZ_SELH01000015.1"/>
</dbReference>
<feature type="domain" description="Calcineurin-like phosphoesterase" evidence="1">
    <location>
        <begin position="3"/>
        <end position="155"/>
    </location>
</feature>
<dbReference type="GO" id="GO:0016791">
    <property type="term" value="F:phosphatase activity"/>
    <property type="evidence" value="ECO:0007669"/>
    <property type="project" value="TreeGrafter"/>
</dbReference>
<sequence>MERILVVGDIHGGFKALTQVFKIANISNNDQLIFLGDYVDGWSESPQVIDFLINLKQTNACIFIRGNHDVYLLNYLKNGDLDPTWLMHGGSATVNSYETLSKKTIFKHIQFLEELHSYYLDSVNRLFLHAGFTHMRGVDFERYNESFYWDRTLWETAVALNTNINKDSDLYPKRFKLYNEIYIGHTPTTHISSTIPTQKANIWNIDTGAAFNGKLSILNINNKEFWQSNSLPNLYPNEKGRNH</sequence>
<comment type="caution">
    <text evidence="2">The sequence shown here is derived from an EMBL/GenBank/DDBJ whole genome shotgun (WGS) entry which is preliminary data.</text>
</comment>
<dbReference type="Proteomes" id="UP000319499">
    <property type="component" value="Unassembled WGS sequence"/>
</dbReference>
<keyword evidence="3" id="KW-1185">Reference proteome</keyword>
<reference evidence="2 3" key="1">
    <citation type="submission" date="2019-02" db="EMBL/GenBank/DDBJ databases">
        <title>Apibacter muscae sp. nov.: a novel member of the house fly microbiota.</title>
        <authorList>
            <person name="Park R."/>
        </authorList>
    </citation>
    <scope>NUCLEOTIDE SEQUENCE [LARGE SCALE GENOMIC DNA]</scope>
    <source>
        <strain evidence="2 3">AL1</strain>
    </source>
</reference>
<protein>
    <submittedName>
        <fullName evidence="2">Serine/threonine protein phosphatase</fullName>
    </submittedName>
</protein>
<proteinExistence type="predicted"/>
<dbReference type="OrthoDB" id="9808081at2"/>
<dbReference type="InterPro" id="IPR050126">
    <property type="entry name" value="Ap4A_hydrolase"/>
</dbReference>
<gene>
    <name evidence="2" type="ORF">ETU09_03495</name>
</gene>
<dbReference type="GO" id="GO:0110154">
    <property type="term" value="P:RNA decapping"/>
    <property type="evidence" value="ECO:0007669"/>
    <property type="project" value="TreeGrafter"/>
</dbReference>
<dbReference type="InterPro" id="IPR006186">
    <property type="entry name" value="Ser/Thr-sp_prot-phosphatase"/>
</dbReference>
<dbReference type="EMBL" id="SELH01000015">
    <property type="protein sequence ID" value="TWP29294.1"/>
    <property type="molecule type" value="Genomic_DNA"/>
</dbReference>
<organism evidence="2 3">
    <name type="scientific">Apibacter muscae</name>
    <dbReference type="NCBI Taxonomy" id="2509004"/>
    <lineage>
        <taxon>Bacteria</taxon>
        <taxon>Pseudomonadati</taxon>
        <taxon>Bacteroidota</taxon>
        <taxon>Flavobacteriia</taxon>
        <taxon>Flavobacteriales</taxon>
        <taxon>Weeksellaceae</taxon>
        <taxon>Apibacter</taxon>
    </lineage>
</organism>
<dbReference type="InterPro" id="IPR004843">
    <property type="entry name" value="Calcineurin-like_PHP"/>
</dbReference>
<dbReference type="GO" id="GO:0005737">
    <property type="term" value="C:cytoplasm"/>
    <property type="evidence" value="ECO:0007669"/>
    <property type="project" value="TreeGrafter"/>
</dbReference>
<evidence type="ECO:0000259" key="1">
    <source>
        <dbReference type="Pfam" id="PF00149"/>
    </source>
</evidence>